<protein>
    <submittedName>
        <fullName evidence="2">DUF2064 domain-containing protein</fullName>
    </submittedName>
</protein>
<dbReference type="SUPFAM" id="SSF53448">
    <property type="entry name" value="Nucleotide-diphospho-sugar transferases"/>
    <property type="match status" value="1"/>
</dbReference>
<name>A0ABP9SNW4_9MICC</name>
<dbReference type="PANTHER" id="PTHR36529">
    <property type="entry name" value="SLL1095 PROTEIN"/>
    <property type="match status" value="1"/>
</dbReference>
<dbReference type="Proteomes" id="UP001500200">
    <property type="component" value="Unassembled WGS sequence"/>
</dbReference>
<dbReference type="Pfam" id="PF09837">
    <property type="entry name" value="DUF2064"/>
    <property type="match status" value="1"/>
</dbReference>
<organism evidence="2 3">
    <name type="scientific">Arthrobacter gyeryongensis</name>
    <dbReference type="NCBI Taxonomy" id="1650592"/>
    <lineage>
        <taxon>Bacteria</taxon>
        <taxon>Bacillati</taxon>
        <taxon>Actinomycetota</taxon>
        <taxon>Actinomycetes</taxon>
        <taxon>Micrococcales</taxon>
        <taxon>Micrococcaceae</taxon>
        <taxon>Arthrobacter</taxon>
    </lineage>
</organism>
<feature type="region of interest" description="Disordered" evidence="1">
    <location>
        <begin position="214"/>
        <end position="235"/>
    </location>
</feature>
<proteinExistence type="predicted"/>
<reference evidence="3" key="1">
    <citation type="journal article" date="2019" name="Int. J. Syst. Evol. Microbiol.">
        <title>The Global Catalogue of Microorganisms (GCM) 10K type strain sequencing project: providing services to taxonomists for standard genome sequencing and annotation.</title>
        <authorList>
            <consortium name="The Broad Institute Genomics Platform"/>
            <consortium name="The Broad Institute Genome Sequencing Center for Infectious Disease"/>
            <person name="Wu L."/>
            <person name="Ma J."/>
        </authorList>
    </citation>
    <scope>NUCLEOTIDE SEQUENCE [LARGE SCALE GENOMIC DNA]</scope>
    <source>
        <strain evidence="3">JCM 18514</strain>
    </source>
</reference>
<dbReference type="RefSeq" id="WP_345450991.1">
    <property type="nucleotide sequence ID" value="NZ_BAABKK010000024.1"/>
</dbReference>
<gene>
    <name evidence="2" type="ORF">GCM10023346_34200</name>
</gene>
<keyword evidence="3" id="KW-1185">Reference proteome</keyword>
<dbReference type="InterPro" id="IPR029044">
    <property type="entry name" value="Nucleotide-diphossugar_trans"/>
</dbReference>
<dbReference type="PANTHER" id="PTHR36529:SF1">
    <property type="entry name" value="GLYCOSYLTRANSFERASE"/>
    <property type="match status" value="1"/>
</dbReference>
<dbReference type="InterPro" id="IPR018641">
    <property type="entry name" value="Trfase_1_rSAM/seldom-assoc"/>
</dbReference>
<comment type="caution">
    <text evidence="2">The sequence shown here is derived from an EMBL/GenBank/DDBJ whole genome shotgun (WGS) entry which is preliminary data.</text>
</comment>
<evidence type="ECO:0000256" key="1">
    <source>
        <dbReference type="SAM" id="MobiDB-lite"/>
    </source>
</evidence>
<dbReference type="EMBL" id="BAABKK010000024">
    <property type="protein sequence ID" value="GAA5198029.1"/>
    <property type="molecule type" value="Genomic_DNA"/>
</dbReference>
<sequence>MNLTIAVIAKECSPGRVKTRLTPPLTPEQAAGLAQASLSQTLETVRSLPAARRLLVFDGTPHKMDAAGFEVFAQGTGGLDERLAAICSLTARPLLILGMDTPQLCPEQLAPLLSDWATPAPLPHRGAWFGPASDGGFWALGLYRPDGGLLRGVDMSTPQTGAQQLARLAGAGLEVGLLPILRDVDYFSDALAAARESRGTRFALAVERLGMGLPETGMPRGLPSPAAVTPGGSSR</sequence>
<accession>A0ABP9SNW4</accession>
<evidence type="ECO:0000313" key="3">
    <source>
        <dbReference type="Proteomes" id="UP001500200"/>
    </source>
</evidence>
<dbReference type="Gene3D" id="3.90.550.10">
    <property type="entry name" value="Spore Coat Polysaccharide Biosynthesis Protein SpsA, Chain A"/>
    <property type="match status" value="1"/>
</dbReference>
<evidence type="ECO:0000313" key="2">
    <source>
        <dbReference type="EMBL" id="GAA5198029.1"/>
    </source>
</evidence>